<protein>
    <recommendedName>
        <fullName evidence="2">NAD(P)-binding domain-containing protein</fullName>
    </recommendedName>
</protein>
<dbReference type="PANTHER" id="PTHR15020:SF45">
    <property type="entry name" value="NAD(P)-BINDING DOMAIN-CONTAINING PROTEIN"/>
    <property type="match status" value="1"/>
</dbReference>
<evidence type="ECO:0000313" key="4">
    <source>
        <dbReference type="Proteomes" id="UP001516023"/>
    </source>
</evidence>
<keyword evidence="1" id="KW-0732">Signal</keyword>
<feature type="signal peptide" evidence="1">
    <location>
        <begin position="1"/>
        <end position="15"/>
    </location>
</feature>
<dbReference type="AlphaFoldDB" id="A0ABD3PKH9"/>
<dbReference type="Proteomes" id="UP001516023">
    <property type="component" value="Unassembled WGS sequence"/>
</dbReference>
<proteinExistence type="predicted"/>
<keyword evidence="4" id="KW-1185">Reference proteome</keyword>
<gene>
    <name evidence="3" type="ORF">HJC23_004660</name>
</gene>
<sequence length="284" mass="29417">MKIFTVLGLVGTAAAFATRPGLGSIGQKSLPSLNSRRSSSSTALCMKTIAVFGASGLTAAECVYQALKDGDKVVGLTRNPSKLVVPKGSGGADADKPISDPNLTLIAGDVKNPSDVAKVFETPIDGVIVALGGKTSDVGDTMLTDGTNNIIAAMKEKGVKRMAVVTSIGAGDSKDQAPFAFKLLMMTVMKKIFNDKNNQEKAVESSGLEYCIVRPGGLTVDPPTGVINVIEGEAGSIPRADVAQFCLEAVKDENFPYIGKCPCISSVGGTSWTKDRSKAARGQA</sequence>
<organism evidence="3 4">
    <name type="scientific">Cyclotella cryptica</name>
    <dbReference type="NCBI Taxonomy" id="29204"/>
    <lineage>
        <taxon>Eukaryota</taxon>
        <taxon>Sar</taxon>
        <taxon>Stramenopiles</taxon>
        <taxon>Ochrophyta</taxon>
        <taxon>Bacillariophyta</taxon>
        <taxon>Coscinodiscophyceae</taxon>
        <taxon>Thalassiosirophycidae</taxon>
        <taxon>Stephanodiscales</taxon>
        <taxon>Stephanodiscaceae</taxon>
        <taxon>Cyclotella</taxon>
    </lineage>
</organism>
<dbReference type="InterPro" id="IPR016040">
    <property type="entry name" value="NAD(P)-bd_dom"/>
</dbReference>
<comment type="caution">
    <text evidence="3">The sequence shown here is derived from an EMBL/GenBank/DDBJ whole genome shotgun (WGS) entry which is preliminary data.</text>
</comment>
<dbReference type="SUPFAM" id="SSF51735">
    <property type="entry name" value="NAD(P)-binding Rossmann-fold domains"/>
    <property type="match status" value="1"/>
</dbReference>
<dbReference type="Gene3D" id="3.40.50.720">
    <property type="entry name" value="NAD(P)-binding Rossmann-like Domain"/>
    <property type="match status" value="1"/>
</dbReference>
<evidence type="ECO:0000259" key="2">
    <source>
        <dbReference type="Pfam" id="PF13460"/>
    </source>
</evidence>
<reference evidence="3 4" key="1">
    <citation type="journal article" date="2020" name="G3 (Bethesda)">
        <title>Improved Reference Genome for Cyclotella cryptica CCMP332, a Model for Cell Wall Morphogenesis, Salinity Adaptation, and Lipid Production in Diatoms (Bacillariophyta).</title>
        <authorList>
            <person name="Roberts W.R."/>
            <person name="Downey K.M."/>
            <person name="Ruck E.C."/>
            <person name="Traller J.C."/>
            <person name="Alverson A.J."/>
        </authorList>
    </citation>
    <scope>NUCLEOTIDE SEQUENCE [LARGE SCALE GENOMIC DNA]</scope>
    <source>
        <strain evidence="3 4">CCMP332</strain>
    </source>
</reference>
<dbReference type="InterPro" id="IPR036291">
    <property type="entry name" value="NAD(P)-bd_dom_sf"/>
</dbReference>
<dbReference type="Pfam" id="PF13460">
    <property type="entry name" value="NAD_binding_10"/>
    <property type="match status" value="1"/>
</dbReference>
<evidence type="ECO:0000313" key="3">
    <source>
        <dbReference type="EMBL" id="KAL3788193.1"/>
    </source>
</evidence>
<dbReference type="EMBL" id="JABMIG020000160">
    <property type="protein sequence ID" value="KAL3788193.1"/>
    <property type="molecule type" value="Genomic_DNA"/>
</dbReference>
<evidence type="ECO:0000256" key="1">
    <source>
        <dbReference type="SAM" id="SignalP"/>
    </source>
</evidence>
<accession>A0ABD3PKH9</accession>
<dbReference type="PANTHER" id="PTHR15020">
    <property type="entry name" value="FLAVIN REDUCTASE-RELATED"/>
    <property type="match status" value="1"/>
</dbReference>
<feature type="domain" description="NAD(P)-binding" evidence="2">
    <location>
        <begin position="53"/>
        <end position="252"/>
    </location>
</feature>
<feature type="chain" id="PRO_5044763124" description="NAD(P)-binding domain-containing protein" evidence="1">
    <location>
        <begin position="16"/>
        <end position="284"/>
    </location>
</feature>
<name>A0ABD3PKH9_9STRA</name>